<dbReference type="SUPFAM" id="SSF52540">
    <property type="entry name" value="P-loop containing nucleoside triphosphate hydrolases"/>
    <property type="match status" value="1"/>
</dbReference>
<gene>
    <name evidence="1" type="ORF">DSM107014_08515</name>
</gene>
<dbReference type="Pfam" id="PF13469">
    <property type="entry name" value="Sulfotransfer_3"/>
    <property type="match status" value="1"/>
</dbReference>
<evidence type="ECO:0000313" key="2">
    <source>
        <dbReference type="Proteomes" id="UP000767446"/>
    </source>
</evidence>
<name>A0A941GWJ5_9CHRO</name>
<evidence type="ECO:0000313" key="1">
    <source>
        <dbReference type="EMBL" id="MBR8827931.1"/>
    </source>
</evidence>
<protein>
    <submittedName>
        <fullName evidence="1">Sulfotransferase</fullName>
    </submittedName>
</protein>
<proteinExistence type="predicted"/>
<organism evidence="1 2">
    <name type="scientific">Gomphosphaeria aponina SAG 52.96 = DSM 107014</name>
    <dbReference type="NCBI Taxonomy" id="1521640"/>
    <lineage>
        <taxon>Bacteria</taxon>
        <taxon>Bacillati</taxon>
        <taxon>Cyanobacteriota</taxon>
        <taxon>Cyanophyceae</taxon>
        <taxon>Oscillatoriophycideae</taxon>
        <taxon>Chroococcales</taxon>
        <taxon>Gomphosphaeriaceae</taxon>
        <taxon>Gomphosphaeria</taxon>
    </lineage>
</organism>
<sequence>MVAGTLKGAGYFMGEQIMRPTKINPKGYFESKEIEAINEDLLTLILPPRPRAFLGNFFKQRTTRNQRWLAKIPVGQEIPCPQAIATRIELLTAKQPFCFKDPRFCYTLPAWQPFLKETVFICVFRHPAATAASIMNVHAQQKYLHNLALNYQTALKIWQLMYQHILQIHRHQGQWLFIHYNQVLTTKGLDRIEAFIKGKIDRTFPDLSLGHAVAQTPLDAKIAAIYAQLCALAKYQEE</sequence>
<dbReference type="EMBL" id="JADQBC010000048">
    <property type="protein sequence ID" value="MBR8827931.1"/>
    <property type="molecule type" value="Genomic_DNA"/>
</dbReference>
<reference evidence="1" key="1">
    <citation type="submission" date="2021-02" db="EMBL/GenBank/DDBJ databases">
        <title>Metagenome analyses of Stigonema ocellatum DSM 106950, Chlorogloea purpurea SAG 13.99 and Gomphosphaeria aponina DSM 107014.</title>
        <authorList>
            <person name="Marter P."/>
            <person name="Huang S."/>
        </authorList>
    </citation>
    <scope>NUCLEOTIDE SEQUENCE</scope>
    <source>
        <strain evidence="1">JP213</strain>
    </source>
</reference>
<dbReference type="Gene3D" id="3.40.50.300">
    <property type="entry name" value="P-loop containing nucleotide triphosphate hydrolases"/>
    <property type="match status" value="1"/>
</dbReference>
<comment type="caution">
    <text evidence="1">The sequence shown here is derived from an EMBL/GenBank/DDBJ whole genome shotgun (WGS) entry which is preliminary data.</text>
</comment>
<dbReference type="AlphaFoldDB" id="A0A941GWJ5"/>
<accession>A0A941GWJ5</accession>
<dbReference type="InterPro" id="IPR027417">
    <property type="entry name" value="P-loop_NTPase"/>
</dbReference>
<dbReference type="Proteomes" id="UP000767446">
    <property type="component" value="Unassembled WGS sequence"/>
</dbReference>